<name>A0A420ZC10_UNCK3</name>
<dbReference type="Proteomes" id="UP000281261">
    <property type="component" value="Unassembled WGS sequence"/>
</dbReference>
<proteinExistence type="predicted"/>
<reference evidence="1 2" key="1">
    <citation type="submission" date="2018-06" db="EMBL/GenBank/DDBJ databases">
        <title>Extensive metabolic versatility and redundancy in microbially diverse, dynamic hydrothermal sediments.</title>
        <authorList>
            <person name="Dombrowski N."/>
            <person name="Teske A."/>
            <person name="Baker B.J."/>
        </authorList>
    </citation>
    <scope>NUCLEOTIDE SEQUENCE [LARGE SCALE GENOMIC DNA]</scope>
    <source>
        <strain evidence="1">B79_G16</strain>
    </source>
</reference>
<organism evidence="1 2">
    <name type="scientific">candidate division Kazan bacterium</name>
    <dbReference type="NCBI Taxonomy" id="2202143"/>
    <lineage>
        <taxon>Bacteria</taxon>
        <taxon>Bacteria division Kazan-3B-28</taxon>
    </lineage>
</organism>
<gene>
    <name evidence="1" type="ORF">DRH29_04070</name>
</gene>
<comment type="caution">
    <text evidence="1">The sequence shown here is derived from an EMBL/GenBank/DDBJ whole genome shotgun (WGS) entry which is preliminary data.</text>
</comment>
<protein>
    <submittedName>
        <fullName evidence="1">Uncharacterized protein</fullName>
    </submittedName>
</protein>
<dbReference type="EMBL" id="QMNG01000037">
    <property type="protein sequence ID" value="RLC36680.1"/>
    <property type="molecule type" value="Genomic_DNA"/>
</dbReference>
<accession>A0A420ZC10</accession>
<evidence type="ECO:0000313" key="1">
    <source>
        <dbReference type="EMBL" id="RLC36680.1"/>
    </source>
</evidence>
<dbReference type="AlphaFoldDB" id="A0A420ZC10"/>
<evidence type="ECO:0000313" key="2">
    <source>
        <dbReference type="Proteomes" id="UP000281261"/>
    </source>
</evidence>
<sequence>MAWSGDCVILRKDIEASARICARILNPQILAVKSFTDKGFKGAQGYARILFESNAPAGAHTRAHAHAHAS</sequence>